<dbReference type="InterPro" id="IPR029063">
    <property type="entry name" value="SAM-dependent_MTases_sf"/>
</dbReference>
<dbReference type="AlphaFoldDB" id="A0A1F7YVE7"/>
<keyword evidence="1" id="KW-0472">Membrane</keyword>
<name>A0A1F7YVE7_9BACT</name>
<dbReference type="Pfam" id="PF08242">
    <property type="entry name" value="Methyltransf_12"/>
    <property type="match status" value="1"/>
</dbReference>
<keyword evidence="1" id="KW-1133">Transmembrane helix</keyword>
<comment type="caution">
    <text evidence="3">The sequence shown here is derived from an EMBL/GenBank/DDBJ whole genome shotgun (WGS) entry which is preliminary data.</text>
</comment>
<dbReference type="PANTHER" id="PTHR43861">
    <property type="entry name" value="TRANS-ACONITATE 2-METHYLTRANSFERASE-RELATED"/>
    <property type="match status" value="1"/>
</dbReference>
<dbReference type="EMBL" id="MGGP01000028">
    <property type="protein sequence ID" value="OGM31302.1"/>
    <property type="molecule type" value="Genomic_DNA"/>
</dbReference>
<organism evidence="3 4">
    <name type="scientific">Candidatus Woesebacteria bacterium RIFCSPHIGHO2_01_FULL_44_21</name>
    <dbReference type="NCBI Taxonomy" id="1802503"/>
    <lineage>
        <taxon>Bacteria</taxon>
        <taxon>Candidatus Woeseibacteriota</taxon>
    </lineage>
</organism>
<accession>A0A1F7YVE7</accession>
<sequence>MINLHKQNYYGETKEFMVRKKKLRFIGDSRINARMRAIDSKFMSLYRNLPFTYFWLYRRAFGNLLSGSKTVTMLDLGCGDGTATNRLNLPSGFEITGVDIFKKYLEIAKTLRIYQKLNHSDIKKYNPRSKFDVVVASHVLEHLNKKDGLKFIRKLENIAQNRVIIATPIGQFPQEDIDKNKYQIHKSTWDVEEMKNLGYKVYAQGFRSLWGESNVIKEYGVLSYFFFLLSYLLSPLLVLRPEWGTYMICVKCLETN</sequence>
<evidence type="ECO:0000313" key="3">
    <source>
        <dbReference type="EMBL" id="OGM31302.1"/>
    </source>
</evidence>
<proteinExistence type="predicted"/>
<protein>
    <recommendedName>
        <fullName evidence="2">Methyltransferase type 12 domain-containing protein</fullName>
    </recommendedName>
</protein>
<evidence type="ECO:0000313" key="4">
    <source>
        <dbReference type="Proteomes" id="UP000178870"/>
    </source>
</evidence>
<dbReference type="InterPro" id="IPR013217">
    <property type="entry name" value="Methyltransf_12"/>
</dbReference>
<dbReference type="Gene3D" id="3.40.50.150">
    <property type="entry name" value="Vaccinia Virus protein VP39"/>
    <property type="match status" value="1"/>
</dbReference>
<feature type="domain" description="Methyltransferase type 12" evidence="2">
    <location>
        <begin position="74"/>
        <end position="153"/>
    </location>
</feature>
<keyword evidence="1" id="KW-0812">Transmembrane</keyword>
<reference evidence="3 4" key="1">
    <citation type="journal article" date="2016" name="Nat. Commun.">
        <title>Thousands of microbial genomes shed light on interconnected biogeochemical processes in an aquifer system.</title>
        <authorList>
            <person name="Anantharaman K."/>
            <person name="Brown C.T."/>
            <person name="Hug L.A."/>
            <person name="Sharon I."/>
            <person name="Castelle C.J."/>
            <person name="Probst A.J."/>
            <person name="Thomas B.C."/>
            <person name="Singh A."/>
            <person name="Wilkins M.J."/>
            <person name="Karaoz U."/>
            <person name="Brodie E.L."/>
            <person name="Williams K.H."/>
            <person name="Hubbard S.S."/>
            <person name="Banfield J.F."/>
        </authorList>
    </citation>
    <scope>NUCLEOTIDE SEQUENCE [LARGE SCALE GENOMIC DNA]</scope>
</reference>
<dbReference type="CDD" id="cd02440">
    <property type="entry name" value="AdoMet_MTases"/>
    <property type="match status" value="1"/>
</dbReference>
<dbReference type="SUPFAM" id="SSF53335">
    <property type="entry name" value="S-adenosyl-L-methionine-dependent methyltransferases"/>
    <property type="match status" value="1"/>
</dbReference>
<evidence type="ECO:0000259" key="2">
    <source>
        <dbReference type="Pfam" id="PF08242"/>
    </source>
</evidence>
<gene>
    <name evidence="3" type="ORF">A2803_03865</name>
</gene>
<dbReference type="Proteomes" id="UP000178870">
    <property type="component" value="Unassembled WGS sequence"/>
</dbReference>
<evidence type="ECO:0000256" key="1">
    <source>
        <dbReference type="SAM" id="Phobius"/>
    </source>
</evidence>
<feature type="transmembrane region" description="Helical" evidence="1">
    <location>
        <begin position="221"/>
        <end position="239"/>
    </location>
</feature>